<proteinExistence type="inferred from homology"/>
<name>A0A642UJS4_DIURU</name>
<dbReference type="GO" id="GO:0006606">
    <property type="term" value="P:protein import into nucleus"/>
    <property type="evidence" value="ECO:0007669"/>
    <property type="project" value="TreeGrafter"/>
</dbReference>
<dbReference type="GeneID" id="54782501"/>
<feature type="region of interest" description="Disordered" evidence="5">
    <location>
        <begin position="1"/>
        <end position="59"/>
    </location>
</feature>
<evidence type="ECO:0000256" key="2">
    <source>
        <dbReference type="ARBA" id="ARBA00010186"/>
    </source>
</evidence>
<evidence type="ECO:0000256" key="1">
    <source>
        <dbReference type="ARBA" id="ARBA00004259"/>
    </source>
</evidence>
<dbReference type="Pfam" id="PF04097">
    <property type="entry name" value="Nic96"/>
    <property type="match status" value="1"/>
</dbReference>
<keyword evidence="4" id="KW-0472">Membrane</keyword>
<dbReference type="InterPro" id="IPR007231">
    <property type="entry name" value="Nucleoporin_int_Nup93/Nic96"/>
</dbReference>
<dbReference type="GO" id="GO:0005643">
    <property type="term" value="C:nuclear pore"/>
    <property type="evidence" value="ECO:0007669"/>
    <property type="project" value="UniProtKB-SubCell"/>
</dbReference>
<evidence type="ECO:0000256" key="4">
    <source>
        <dbReference type="RuleBase" id="RU364035"/>
    </source>
</evidence>
<dbReference type="PANTHER" id="PTHR11225">
    <property type="entry name" value="NUCLEAR PORE COMPLEX PROTEIN NUP93 NUCLEOPORIN NUP93 DEAD EYE PROTEIN"/>
    <property type="match status" value="1"/>
</dbReference>
<dbReference type="Proteomes" id="UP000449547">
    <property type="component" value="Unassembled WGS sequence"/>
</dbReference>
<comment type="caution">
    <text evidence="6">The sequence shown here is derived from an EMBL/GenBank/DDBJ whole genome shotgun (WGS) entry which is preliminary data.</text>
</comment>
<dbReference type="EMBL" id="SWFT01000112">
    <property type="protein sequence ID" value="KAA8900427.1"/>
    <property type="molecule type" value="Genomic_DNA"/>
</dbReference>
<keyword evidence="4" id="KW-0906">Nuclear pore complex</keyword>
<evidence type="ECO:0000313" key="7">
    <source>
        <dbReference type="Proteomes" id="UP000449547"/>
    </source>
</evidence>
<dbReference type="AlphaFoldDB" id="A0A642UJS4"/>
<organism evidence="6 7">
    <name type="scientific">Diutina rugosa</name>
    <name type="common">Yeast</name>
    <name type="synonym">Candida rugosa</name>
    <dbReference type="NCBI Taxonomy" id="5481"/>
    <lineage>
        <taxon>Eukaryota</taxon>
        <taxon>Fungi</taxon>
        <taxon>Dikarya</taxon>
        <taxon>Ascomycota</taxon>
        <taxon>Saccharomycotina</taxon>
        <taxon>Pichiomycetes</taxon>
        <taxon>Debaryomycetaceae</taxon>
        <taxon>Diutina</taxon>
    </lineage>
</organism>
<keyword evidence="7" id="KW-1185">Reference proteome</keyword>
<comment type="subcellular location">
    <subcellularLocation>
        <location evidence="1">Nucleus envelope</location>
    </subcellularLocation>
    <subcellularLocation>
        <location evidence="4">Nucleus</location>
        <location evidence="4">Nuclear pore complex</location>
    </subcellularLocation>
</comment>
<reference evidence="6 7" key="1">
    <citation type="submission" date="2019-07" db="EMBL/GenBank/DDBJ databases">
        <title>Genome assembly of two rare yeast pathogens: Diutina rugosa and Trichomonascus ciferrii.</title>
        <authorList>
            <person name="Mixao V."/>
            <person name="Saus E."/>
            <person name="Hansen A."/>
            <person name="Lass-Flor C."/>
            <person name="Gabaldon T."/>
        </authorList>
    </citation>
    <scope>NUCLEOTIDE SEQUENCE [LARGE SCALE GENOMIC DNA]</scope>
    <source>
        <strain evidence="6 7">CBS 613</strain>
    </source>
</reference>
<dbReference type="RefSeq" id="XP_034011427.1">
    <property type="nucleotide sequence ID" value="XM_034156658.1"/>
</dbReference>
<dbReference type="PANTHER" id="PTHR11225:SF4">
    <property type="entry name" value="NUCLEAR PORE COMPLEX PROTEIN NUP93"/>
    <property type="match status" value="1"/>
</dbReference>
<evidence type="ECO:0000256" key="3">
    <source>
        <dbReference type="ARBA" id="ARBA00023242"/>
    </source>
</evidence>
<protein>
    <recommendedName>
        <fullName evidence="4">Nuclear pore protein</fullName>
    </recommendedName>
</protein>
<comment type="similarity">
    <text evidence="2 4">Belongs to the nucleoporin interacting component (NIC) family.</text>
</comment>
<keyword evidence="3 4" id="KW-0539">Nucleus</keyword>
<sequence>MFGTQNKAGGLFGQSSSTPAASGTSNASTGFSLGGNTQKPATSGTTSLFGSQPSATNNQANQATNVTNTLATASTTAPAPSVTKLSVSSAEKEPSSKLLKDLIQQASNLPKPQNADLGSINLTLGELQKQSQPQKTHDNFTKAHYLLARSGINAETIENELAAIDEIQKQGHQPKFGTRAAPVTGGTLSGPTAWKKDENILATIEQSLTTASRDFDAFISANISIDWKTRRKQLRQSIGLEAPSATDSTNTNEPVLSWNHRIPGNYPMLAPLHTSESPSLQAMSRAKFEKHAAIVYELNEARLSDRAYPFAARLGNLNKVENDLKAKQMTDAWNILSSFVNEHDAKRSQGGVFFDGYQGSATHAPQPKFVNQVIANSSKCLETEFWHYVEEVYVKETDKPKEYSGGTERDKVRYLINKVLPVTEPDALDKTLIVNGVPVWALIFYMMRAGLYQETLQLVTEHQGKFNKFDRNFPIYFRKFVESDTHSLPTEIYKKVHQEFAQQFQFVLNDIEAGNNTPGFDPFKYAVYKIVGKCDLGNRALPHALNLSIEDWLWFHLNLVNEGAPTDSALVFDNYTLANLQQTIVGFGPSKFLTSSNYPLYLKALMLAGLYELAVQYTYEHVNECDAVHLAIGLNYYGVLRVSGVTVGASDQLVGHHGHYTTINFSRLMGSFVRTFKISDPKVASQYLILAAMSCGGNNRDETSKCHEALRELILVSREFGMLLGQLNESTGAKTPGLLEIQRSLINLDDSKEFNHVITGVAANQCMEQGRTFDALYLYQLAEEYDTVVVIVNKLVAEILASTDLDKPVVKYGNYASGSNTDNAHDTPNNNIILFAQQARTVYRANPPILAKITQEHRNTNDTLSEIIHIRDLFVAKDWRAVLHEIEQLQIIPIGPRDDLAKIRQQSALVQSDAMDDQLKRVIPSLLVMTMTSISQLNYNALTKWNPDTDVTARLRVMAKNCMIYAGMVQYRMPRETYSQLVNLEASL</sequence>
<dbReference type="GO" id="GO:0017056">
    <property type="term" value="F:structural constituent of nuclear pore"/>
    <property type="evidence" value="ECO:0007669"/>
    <property type="project" value="InterPro"/>
</dbReference>
<feature type="compositionally biased region" description="Polar residues" evidence="5">
    <location>
        <begin position="1"/>
        <end position="51"/>
    </location>
</feature>
<evidence type="ECO:0000313" key="6">
    <source>
        <dbReference type="EMBL" id="KAA8900427.1"/>
    </source>
</evidence>
<dbReference type="GO" id="GO:0016973">
    <property type="term" value="P:poly(A)+ mRNA export from nucleus"/>
    <property type="evidence" value="ECO:0007669"/>
    <property type="project" value="TreeGrafter"/>
</dbReference>
<evidence type="ECO:0000256" key="5">
    <source>
        <dbReference type="SAM" id="MobiDB-lite"/>
    </source>
</evidence>
<accession>A0A642UJS4</accession>
<dbReference type="OMA" id="LLMCGQF"/>
<keyword evidence="4" id="KW-0653">Protein transport</keyword>
<dbReference type="VEuPathDB" id="FungiDB:DIURU_003850"/>
<dbReference type="OrthoDB" id="1918363at2759"/>
<keyword evidence="4" id="KW-0811">Translocation</keyword>
<keyword evidence="4" id="KW-0813">Transport</keyword>
<keyword evidence="4" id="KW-0509">mRNA transport</keyword>
<gene>
    <name evidence="6" type="ORF">DIURU_003850</name>
</gene>